<accession>A0A4C1UUF8</accession>
<dbReference type="AlphaFoldDB" id="A0A4C1UUF8"/>
<gene>
    <name evidence="2" type="ORF">EVAR_79206_1</name>
</gene>
<dbReference type="Proteomes" id="UP000299102">
    <property type="component" value="Unassembled WGS sequence"/>
</dbReference>
<comment type="caution">
    <text evidence="2">The sequence shown here is derived from an EMBL/GenBank/DDBJ whole genome shotgun (WGS) entry which is preliminary data.</text>
</comment>
<feature type="region of interest" description="Disordered" evidence="1">
    <location>
        <begin position="129"/>
        <end position="151"/>
    </location>
</feature>
<evidence type="ECO:0000313" key="2">
    <source>
        <dbReference type="EMBL" id="GBP29657.1"/>
    </source>
</evidence>
<dbReference type="EMBL" id="BGZK01000222">
    <property type="protein sequence ID" value="GBP29657.1"/>
    <property type="molecule type" value="Genomic_DNA"/>
</dbReference>
<reference evidence="2 3" key="1">
    <citation type="journal article" date="2019" name="Commun. Biol.">
        <title>The bagworm genome reveals a unique fibroin gene that provides high tensile strength.</title>
        <authorList>
            <person name="Kono N."/>
            <person name="Nakamura H."/>
            <person name="Ohtoshi R."/>
            <person name="Tomita M."/>
            <person name="Numata K."/>
            <person name="Arakawa K."/>
        </authorList>
    </citation>
    <scope>NUCLEOTIDE SEQUENCE [LARGE SCALE GENOMIC DNA]</scope>
</reference>
<organism evidence="2 3">
    <name type="scientific">Eumeta variegata</name>
    <name type="common">Bagworm moth</name>
    <name type="synonym">Eumeta japonica</name>
    <dbReference type="NCBI Taxonomy" id="151549"/>
    <lineage>
        <taxon>Eukaryota</taxon>
        <taxon>Metazoa</taxon>
        <taxon>Ecdysozoa</taxon>
        <taxon>Arthropoda</taxon>
        <taxon>Hexapoda</taxon>
        <taxon>Insecta</taxon>
        <taxon>Pterygota</taxon>
        <taxon>Neoptera</taxon>
        <taxon>Endopterygota</taxon>
        <taxon>Lepidoptera</taxon>
        <taxon>Glossata</taxon>
        <taxon>Ditrysia</taxon>
        <taxon>Tineoidea</taxon>
        <taxon>Psychidae</taxon>
        <taxon>Oiketicinae</taxon>
        <taxon>Eumeta</taxon>
    </lineage>
</organism>
<feature type="compositionally biased region" description="Polar residues" evidence="1">
    <location>
        <begin position="129"/>
        <end position="143"/>
    </location>
</feature>
<name>A0A4C1UUF8_EUMVA</name>
<evidence type="ECO:0000256" key="1">
    <source>
        <dbReference type="SAM" id="MobiDB-lite"/>
    </source>
</evidence>
<proteinExistence type="predicted"/>
<feature type="region of interest" description="Disordered" evidence="1">
    <location>
        <begin position="41"/>
        <end position="64"/>
    </location>
</feature>
<keyword evidence="3" id="KW-1185">Reference proteome</keyword>
<evidence type="ECO:0000313" key="3">
    <source>
        <dbReference type="Proteomes" id="UP000299102"/>
    </source>
</evidence>
<sequence>MTSLRVLSHITMFPAYSQVVYVKHTPLHKYLFIYSKSSEPPGTRRLVREDSNASNSMESTTQPMIPPRDIIKRAHSQEAEPMRIQRTETITTPIDTVIDLSKKSTVQSRSANFYQETLITEPETTSVIRVNPSYTPQPSTSQYPRIDTSPKTKQKLQIDLPLNNNVSLLTAKTPITPIINIDFSKNICKPEIKVLDTTATNAPPLDGRRLQTNRSVQEPRKIDLVRPPVDVDSLSSGNLQIDEDYDT</sequence>
<protein>
    <submittedName>
        <fullName evidence="2">Uncharacterized protein</fullName>
    </submittedName>
</protein>
<feature type="compositionally biased region" description="Polar residues" evidence="1">
    <location>
        <begin position="52"/>
        <end position="63"/>
    </location>
</feature>
<dbReference type="OrthoDB" id="653904at2759"/>